<proteinExistence type="predicted"/>
<evidence type="ECO:0000313" key="1">
    <source>
        <dbReference type="EMBL" id="QBK92294.1"/>
    </source>
</evidence>
<organism evidence="1">
    <name type="scientific">Pithovirus LCPAC304</name>
    <dbReference type="NCBI Taxonomy" id="2506594"/>
    <lineage>
        <taxon>Viruses</taxon>
        <taxon>Pithoviruses</taxon>
    </lineage>
</organism>
<accession>A0A481Z8S8</accession>
<protein>
    <submittedName>
        <fullName evidence="1">Uncharacterized protein</fullName>
    </submittedName>
</protein>
<dbReference type="EMBL" id="MK500572">
    <property type="protein sequence ID" value="QBK92294.1"/>
    <property type="molecule type" value="Genomic_DNA"/>
</dbReference>
<gene>
    <name evidence="1" type="ORF">LCPAC304_06410</name>
</gene>
<sequence length="145" mass="17112">MSSDPLTKLMSLVDETKESLTDETYRQMCEHLRDVHDHAIRKYKAKFLFVHNLVDSGEESIKVCTTRHYEVKHIYLSDKQAERARDIMEDPTTDFDDWYEYLKDKSIMDIAFRAYKKVFVNGSSLDIFYYGDLVEMMTLELDGDS</sequence>
<reference evidence="1" key="1">
    <citation type="journal article" date="2019" name="MBio">
        <title>Virus Genomes from Deep Sea Sediments Expand the Ocean Megavirome and Support Independent Origins of Viral Gigantism.</title>
        <authorList>
            <person name="Backstrom D."/>
            <person name="Yutin N."/>
            <person name="Jorgensen S.L."/>
            <person name="Dharamshi J."/>
            <person name="Homa F."/>
            <person name="Zaremba-Niedwiedzka K."/>
            <person name="Spang A."/>
            <person name="Wolf Y.I."/>
            <person name="Koonin E.V."/>
            <person name="Ettema T.J."/>
        </authorList>
    </citation>
    <scope>NUCLEOTIDE SEQUENCE</scope>
</reference>
<name>A0A481Z8S8_9VIRU</name>